<evidence type="ECO:0000313" key="3">
    <source>
        <dbReference type="Proteomes" id="UP000542776"/>
    </source>
</evidence>
<dbReference type="Proteomes" id="UP000542776">
    <property type="component" value="Unassembled WGS sequence"/>
</dbReference>
<name>A0A7W6E8K6_9HYPH</name>
<feature type="region of interest" description="Disordered" evidence="1">
    <location>
        <begin position="156"/>
        <end position="211"/>
    </location>
</feature>
<dbReference type="EMBL" id="JACIEK010000001">
    <property type="protein sequence ID" value="MBB3996756.1"/>
    <property type="molecule type" value="Genomic_DNA"/>
</dbReference>
<dbReference type="RefSeq" id="WP_183197637.1">
    <property type="nucleotide sequence ID" value="NZ_JACIEK010000001.1"/>
</dbReference>
<dbReference type="AlphaFoldDB" id="A0A7W6E8K6"/>
<organism evidence="2 3">
    <name type="scientific">Aureimonas pseudogalii</name>
    <dbReference type="NCBI Taxonomy" id="1744844"/>
    <lineage>
        <taxon>Bacteria</taxon>
        <taxon>Pseudomonadati</taxon>
        <taxon>Pseudomonadota</taxon>
        <taxon>Alphaproteobacteria</taxon>
        <taxon>Hyphomicrobiales</taxon>
        <taxon>Aurantimonadaceae</taxon>
        <taxon>Aureimonas</taxon>
    </lineage>
</organism>
<comment type="caution">
    <text evidence="2">The sequence shown here is derived from an EMBL/GenBank/DDBJ whole genome shotgun (WGS) entry which is preliminary data.</text>
</comment>
<gene>
    <name evidence="2" type="ORF">GGR04_000577</name>
</gene>
<keyword evidence="3" id="KW-1185">Reference proteome</keyword>
<sequence>MNRHDVNADSQLVAEWPFPMAAALGSSVRAKGIEREIKGHLSFPDRKHLAVDEGAIRLTFEAGEDHRLTEASKVVEQVLGGVDTLAVLPREVDDILTISPRERLKWTKDGRLKSAGMRTVKLRGRAKAVTFHVFDPRHIEDVQDRDLASVWRNEDAQTTAENRRRAGARAALTRGAKDARKTTAAKKRTGGRDQSPTLREWDTFETEGLLR</sequence>
<evidence type="ECO:0000256" key="1">
    <source>
        <dbReference type="SAM" id="MobiDB-lite"/>
    </source>
</evidence>
<protein>
    <submittedName>
        <fullName evidence="2">Uncharacterized protein</fullName>
    </submittedName>
</protein>
<reference evidence="2 3" key="1">
    <citation type="submission" date="2020-08" db="EMBL/GenBank/DDBJ databases">
        <title>Genomic Encyclopedia of Type Strains, Phase IV (KMG-IV): sequencing the most valuable type-strain genomes for metagenomic binning, comparative biology and taxonomic classification.</title>
        <authorList>
            <person name="Goeker M."/>
        </authorList>
    </citation>
    <scope>NUCLEOTIDE SEQUENCE [LARGE SCALE GENOMIC DNA]</scope>
    <source>
        <strain evidence="2 3">DSM 102238</strain>
    </source>
</reference>
<proteinExistence type="predicted"/>
<accession>A0A7W6E8K6</accession>
<evidence type="ECO:0000313" key="2">
    <source>
        <dbReference type="EMBL" id="MBB3996756.1"/>
    </source>
</evidence>